<evidence type="ECO:0000256" key="6">
    <source>
        <dbReference type="ARBA" id="ARBA00023098"/>
    </source>
</evidence>
<feature type="region of interest" description="Disordered" evidence="11">
    <location>
        <begin position="1"/>
        <end position="50"/>
    </location>
</feature>
<dbReference type="Proteomes" id="UP000000707">
    <property type="component" value="Unassembled WGS sequence"/>
</dbReference>
<evidence type="ECO:0000259" key="12">
    <source>
        <dbReference type="PROSITE" id="PS51210"/>
    </source>
</evidence>
<dbReference type="Pfam" id="PF01735">
    <property type="entry name" value="PLA2_B"/>
    <property type="match status" value="1"/>
</dbReference>
<dbReference type="GO" id="GO:0004622">
    <property type="term" value="F:phosphatidylcholine lysophospholipase activity"/>
    <property type="evidence" value="ECO:0007669"/>
    <property type="project" value="UniProtKB-EC"/>
</dbReference>
<gene>
    <name evidence="13" type="ORF">CANTEDRAFT_130637</name>
</gene>
<dbReference type="GO" id="GO:0005576">
    <property type="term" value="C:extracellular region"/>
    <property type="evidence" value="ECO:0007669"/>
    <property type="project" value="TreeGrafter"/>
</dbReference>
<proteinExistence type="inferred from homology"/>
<dbReference type="GO" id="GO:0005829">
    <property type="term" value="C:cytosol"/>
    <property type="evidence" value="ECO:0007669"/>
    <property type="project" value="TreeGrafter"/>
</dbReference>
<dbReference type="AlphaFoldDB" id="G3B759"/>
<dbReference type="OrthoDB" id="4084751at2759"/>
<reference evidence="13 14" key="1">
    <citation type="journal article" date="2011" name="Proc. Natl. Acad. Sci. U.S.A.">
        <title>Comparative genomics of xylose-fermenting fungi for enhanced biofuel production.</title>
        <authorList>
            <person name="Wohlbach D.J."/>
            <person name="Kuo A."/>
            <person name="Sato T.K."/>
            <person name="Potts K.M."/>
            <person name="Salamov A.A."/>
            <person name="LaButti K.M."/>
            <person name="Sun H."/>
            <person name="Clum A."/>
            <person name="Pangilinan J.L."/>
            <person name="Lindquist E.A."/>
            <person name="Lucas S."/>
            <person name="Lapidus A."/>
            <person name="Jin M."/>
            <person name="Gunawan C."/>
            <person name="Balan V."/>
            <person name="Dale B.E."/>
            <person name="Jeffries T.W."/>
            <person name="Zinkel R."/>
            <person name="Barry K.W."/>
            <person name="Grigoriev I.V."/>
            <person name="Gasch A.P."/>
        </authorList>
    </citation>
    <scope>NUCLEOTIDE SEQUENCE [LARGE SCALE GENOMIC DNA]</scope>
    <source>
        <strain evidence="14">ATCC 10573 / BCRC 21748 / CBS 615 / JCM 9827 / NBRC 10315 / NRRL Y-1498 / VKM Y-70</strain>
    </source>
</reference>
<dbReference type="GO" id="GO:0046475">
    <property type="term" value="P:glycerophospholipid catabolic process"/>
    <property type="evidence" value="ECO:0007669"/>
    <property type="project" value="TreeGrafter"/>
</dbReference>
<dbReference type="eggNOG" id="KOG1325">
    <property type="taxonomic scope" value="Eukaryota"/>
</dbReference>
<keyword evidence="5 9" id="KW-0442">Lipid degradation</keyword>
<dbReference type="STRING" id="590646.G3B759"/>
<protein>
    <recommendedName>
        <fullName evidence="2 10">Lysophospholipase</fullName>
        <ecNumber evidence="2 10">3.1.1.5</ecNumber>
    </recommendedName>
</protein>
<keyword evidence="14" id="KW-1185">Reference proteome</keyword>
<evidence type="ECO:0000256" key="10">
    <source>
        <dbReference type="RuleBase" id="RU362103"/>
    </source>
</evidence>
<evidence type="ECO:0000313" key="14">
    <source>
        <dbReference type="Proteomes" id="UP000000707"/>
    </source>
</evidence>
<dbReference type="EMBL" id="GL996524">
    <property type="protein sequence ID" value="EGV63107.1"/>
    <property type="molecule type" value="Genomic_DNA"/>
</dbReference>
<sequence>MEEVESNAHPGIMSKVIPVKRESEENPSKGGNPTKNTKVKRSNGPYFHSANLSDNSMRNLMMYTWNIANAPIKATAIIAAKEINTCLIRSPTGGYAPGSIECPDKDLLRTADGLSSEESEWLESRNPITKERITEFLSDANLTDFDVDSFMNEVNDTIKIGIAFSGGGYRAMLNGAGQLLALDDRYDPSNEYGLGGILQSATYLVGLSGGNWLVGTVVLNNFSSVADIMNDDKIWDLEDSIINPDGWNVIKAAEYYTQIYSALDDKEDAGYDRSITDIWGRALSYQFFPDYEEAGVALCFSDIRNLSDFKSHNMPFPIVVADGRTPGSTIISGNSTIFEFNAFEVGSWDPSLYQFMDTKYLGTELKNGKPVDGTCVAGYDNAGFVIGTSSSLFNQFILQLSSANLPSLINGVIEKLLKSVSSDEDDIAIYEPNPFYKRDIGTISSISENETLFLVDGGEDLQNVPLQPLIQPVREVDVIFAYDNSADTDESWPNGTSLIYTYKRQFLDQGNGTLFPYVPDAASFRNLNLTSRPAFFGCDASNFSSLASEVGSSEQYPPLVVYTANRPMSYWSNTSTFKLSYELDEKLGVIQNGFEVATRGNLTLDEDFKTCIACAIIKRAQDRLNQEQTEQCKRCFETYCWDGAFVVFGLCVGVRKA</sequence>
<comment type="catalytic activity">
    <reaction evidence="10">
        <text>a 1-acyl-sn-glycero-3-phosphocholine + H2O = sn-glycerol 3-phosphocholine + a fatty acid + H(+)</text>
        <dbReference type="Rhea" id="RHEA:15177"/>
        <dbReference type="ChEBI" id="CHEBI:15377"/>
        <dbReference type="ChEBI" id="CHEBI:15378"/>
        <dbReference type="ChEBI" id="CHEBI:16870"/>
        <dbReference type="ChEBI" id="CHEBI:28868"/>
        <dbReference type="ChEBI" id="CHEBI:58168"/>
        <dbReference type="EC" id="3.1.1.5"/>
    </reaction>
</comment>
<feature type="domain" description="PLA2c" evidence="12">
    <location>
        <begin position="101"/>
        <end position="646"/>
    </location>
</feature>
<evidence type="ECO:0000256" key="4">
    <source>
        <dbReference type="ARBA" id="ARBA00022801"/>
    </source>
</evidence>
<evidence type="ECO:0000256" key="7">
    <source>
        <dbReference type="ARBA" id="ARBA00023180"/>
    </source>
</evidence>
<keyword evidence="4 9" id="KW-0378">Hydrolase</keyword>
<dbReference type="GO" id="GO:0005783">
    <property type="term" value="C:endoplasmic reticulum"/>
    <property type="evidence" value="ECO:0007669"/>
    <property type="project" value="TreeGrafter"/>
</dbReference>
<evidence type="ECO:0000256" key="8">
    <source>
        <dbReference type="ARBA" id="ARBA00059407"/>
    </source>
</evidence>
<dbReference type="PROSITE" id="PS51210">
    <property type="entry name" value="PLA2C"/>
    <property type="match status" value="1"/>
</dbReference>
<dbReference type="InterPro" id="IPR016035">
    <property type="entry name" value="Acyl_Trfase/lysoPLipase"/>
</dbReference>
<dbReference type="PANTHER" id="PTHR10728:SF33">
    <property type="entry name" value="LYSOPHOSPHOLIPASE 1-RELATED"/>
    <property type="match status" value="1"/>
</dbReference>
<dbReference type="HOGENOM" id="CLU_014602_0_0_1"/>
<dbReference type="InterPro" id="IPR002642">
    <property type="entry name" value="LysoPLipase_cat_dom"/>
</dbReference>
<keyword evidence="3" id="KW-0732">Signal</keyword>
<dbReference type="PANTHER" id="PTHR10728">
    <property type="entry name" value="CYTOSOLIC PHOSPHOLIPASE A2"/>
    <property type="match status" value="1"/>
</dbReference>
<evidence type="ECO:0000256" key="1">
    <source>
        <dbReference type="ARBA" id="ARBA00008780"/>
    </source>
</evidence>
<dbReference type="FunFam" id="3.40.1090.10:FF:000010">
    <property type="entry name" value="Lysophospholipase"/>
    <property type="match status" value="1"/>
</dbReference>
<evidence type="ECO:0000313" key="13">
    <source>
        <dbReference type="EMBL" id="EGV63107.1"/>
    </source>
</evidence>
<evidence type="ECO:0000256" key="9">
    <source>
        <dbReference type="PROSITE-ProRule" id="PRU00555"/>
    </source>
</evidence>
<accession>G3B759</accession>
<comment type="function">
    <text evidence="8">Catalyzes the release of fatty acids from lysophospholipids. Phospholipase B may well contribute to pathogenicity by abetting the fungus in damaging and traversing host cell membranes, processes which likely increase the rapidity of disseminated infection.</text>
</comment>
<evidence type="ECO:0000256" key="2">
    <source>
        <dbReference type="ARBA" id="ARBA00013274"/>
    </source>
</evidence>
<dbReference type="SUPFAM" id="SSF52151">
    <property type="entry name" value="FabD/lysophospholipase-like"/>
    <property type="match status" value="1"/>
</dbReference>
<dbReference type="Gene3D" id="3.40.1090.10">
    <property type="entry name" value="Cytosolic phospholipase A2 catalytic domain"/>
    <property type="match status" value="1"/>
</dbReference>
<dbReference type="SMART" id="SM00022">
    <property type="entry name" value="PLAc"/>
    <property type="match status" value="1"/>
</dbReference>
<organism evidence="14">
    <name type="scientific">Candida tenuis (strain ATCC 10573 / BCRC 21748 / CBS 615 / JCM 9827 / NBRC 10315 / NRRL Y-1498 / VKM Y-70)</name>
    <name type="common">Yeast</name>
    <name type="synonym">Yamadazyma tenuis</name>
    <dbReference type="NCBI Taxonomy" id="590646"/>
    <lineage>
        <taxon>Eukaryota</taxon>
        <taxon>Fungi</taxon>
        <taxon>Dikarya</taxon>
        <taxon>Ascomycota</taxon>
        <taxon>Saccharomycotina</taxon>
        <taxon>Pichiomycetes</taxon>
        <taxon>Debaryomycetaceae</taxon>
        <taxon>Yamadazyma</taxon>
    </lineage>
</organism>
<dbReference type="GO" id="GO:0005886">
    <property type="term" value="C:plasma membrane"/>
    <property type="evidence" value="ECO:0007669"/>
    <property type="project" value="TreeGrafter"/>
</dbReference>
<evidence type="ECO:0000256" key="5">
    <source>
        <dbReference type="ARBA" id="ARBA00022963"/>
    </source>
</evidence>
<dbReference type="GO" id="GO:0004623">
    <property type="term" value="F:phospholipase A2 activity"/>
    <property type="evidence" value="ECO:0007669"/>
    <property type="project" value="TreeGrafter"/>
</dbReference>
<keyword evidence="6 9" id="KW-0443">Lipid metabolism</keyword>
<keyword evidence="7" id="KW-0325">Glycoprotein</keyword>
<comment type="similarity">
    <text evidence="1 10">Belongs to the lysophospholipase family.</text>
</comment>
<dbReference type="EC" id="3.1.1.5" evidence="2 10"/>
<name>G3B759_CANTC</name>
<dbReference type="CDD" id="cd07203">
    <property type="entry name" value="cPLA2_Fungal_PLB"/>
    <property type="match status" value="1"/>
</dbReference>
<evidence type="ECO:0000256" key="3">
    <source>
        <dbReference type="ARBA" id="ARBA00022729"/>
    </source>
</evidence>
<evidence type="ECO:0000256" key="11">
    <source>
        <dbReference type="SAM" id="MobiDB-lite"/>
    </source>
</evidence>